<dbReference type="EMBL" id="GBXM01005589">
    <property type="protein sequence ID" value="JAI02989.1"/>
    <property type="molecule type" value="Transcribed_RNA"/>
</dbReference>
<reference evidence="1" key="2">
    <citation type="journal article" date="2015" name="Fish Shellfish Immunol.">
        <title>Early steps in the European eel (Anguilla anguilla)-Vibrio vulnificus interaction in the gills: Role of the RtxA13 toxin.</title>
        <authorList>
            <person name="Callol A."/>
            <person name="Pajuelo D."/>
            <person name="Ebbesson L."/>
            <person name="Teles M."/>
            <person name="MacKenzie S."/>
            <person name="Amaro C."/>
        </authorList>
    </citation>
    <scope>NUCLEOTIDE SEQUENCE</scope>
</reference>
<name>A0A0E9XMR3_ANGAN</name>
<reference evidence="1" key="1">
    <citation type="submission" date="2014-11" db="EMBL/GenBank/DDBJ databases">
        <authorList>
            <person name="Amaro Gonzalez C."/>
        </authorList>
    </citation>
    <scope>NUCLEOTIDE SEQUENCE</scope>
</reference>
<protein>
    <submittedName>
        <fullName evidence="1">Uncharacterized protein</fullName>
    </submittedName>
</protein>
<dbReference type="AlphaFoldDB" id="A0A0E9XMR3"/>
<proteinExistence type="predicted"/>
<organism evidence="1">
    <name type="scientific">Anguilla anguilla</name>
    <name type="common">European freshwater eel</name>
    <name type="synonym">Muraena anguilla</name>
    <dbReference type="NCBI Taxonomy" id="7936"/>
    <lineage>
        <taxon>Eukaryota</taxon>
        <taxon>Metazoa</taxon>
        <taxon>Chordata</taxon>
        <taxon>Craniata</taxon>
        <taxon>Vertebrata</taxon>
        <taxon>Euteleostomi</taxon>
        <taxon>Actinopterygii</taxon>
        <taxon>Neopterygii</taxon>
        <taxon>Teleostei</taxon>
        <taxon>Anguilliformes</taxon>
        <taxon>Anguillidae</taxon>
        <taxon>Anguilla</taxon>
    </lineage>
</organism>
<evidence type="ECO:0000313" key="1">
    <source>
        <dbReference type="EMBL" id="JAI02989.1"/>
    </source>
</evidence>
<accession>A0A0E9XMR3</accession>
<sequence>MNTGKCWKRLCIRMRF</sequence>